<reference evidence="1" key="2">
    <citation type="journal article" date="2015" name="Fish Shellfish Immunol.">
        <title>Early steps in the European eel (Anguilla anguilla)-Vibrio vulnificus interaction in the gills: Role of the RtxA13 toxin.</title>
        <authorList>
            <person name="Callol A."/>
            <person name="Pajuelo D."/>
            <person name="Ebbesson L."/>
            <person name="Teles M."/>
            <person name="MacKenzie S."/>
            <person name="Amaro C."/>
        </authorList>
    </citation>
    <scope>NUCLEOTIDE SEQUENCE</scope>
</reference>
<name>A0A0E9XFQ6_ANGAN</name>
<dbReference type="EMBL" id="GBXM01008064">
    <property type="protein sequence ID" value="JAI00514.1"/>
    <property type="molecule type" value="Transcribed_RNA"/>
</dbReference>
<accession>A0A0E9XFQ6</accession>
<evidence type="ECO:0000313" key="1">
    <source>
        <dbReference type="EMBL" id="JAI00514.1"/>
    </source>
</evidence>
<sequence>MTLVDPGDSYTFQIDETSCKHRTYTTLINIFNLTQIACII</sequence>
<proteinExistence type="predicted"/>
<reference evidence="1" key="1">
    <citation type="submission" date="2014-11" db="EMBL/GenBank/DDBJ databases">
        <authorList>
            <person name="Amaro Gonzalez C."/>
        </authorList>
    </citation>
    <scope>NUCLEOTIDE SEQUENCE</scope>
</reference>
<dbReference type="AlphaFoldDB" id="A0A0E9XFQ6"/>
<protein>
    <submittedName>
        <fullName evidence="1">Uncharacterized protein</fullName>
    </submittedName>
</protein>
<organism evidence="1">
    <name type="scientific">Anguilla anguilla</name>
    <name type="common">European freshwater eel</name>
    <name type="synonym">Muraena anguilla</name>
    <dbReference type="NCBI Taxonomy" id="7936"/>
    <lineage>
        <taxon>Eukaryota</taxon>
        <taxon>Metazoa</taxon>
        <taxon>Chordata</taxon>
        <taxon>Craniata</taxon>
        <taxon>Vertebrata</taxon>
        <taxon>Euteleostomi</taxon>
        <taxon>Actinopterygii</taxon>
        <taxon>Neopterygii</taxon>
        <taxon>Teleostei</taxon>
        <taxon>Anguilliformes</taxon>
        <taxon>Anguillidae</taxon>
        <taxon>Anguilla</taxon>
    </lineage>
</organism>